<feature type="chain" id="PRO_5047123355" description="Lipoprotein" evidence="1">
    <location>
        <begin position="26"/>
        <end position="124"/>
    </location>
</feature>
<gene>
    <name evidence="2" type="ORF">Tsumi_08020</name>
</gene>
<accession>A0ABQ0E213</accession>
<dbReference type="PROSITE" id="PS51257">
    <property type="entry name" value="PROKAR_LIPOPROTEIN"/>
    <property type="match status" value="1"/>
</dbReference>
<name>A0ABQ0E213_9PORP</name>
<comment type="caution">
    <text evidence="2">The sequence shown here is derived from an EMBL/GenBank/DDBJ whole genome shotgun (WGS) entry which is preliminary data.</text>
</comment>
<dbReference type="RefSeq" id="WP_411915502.1">
    <property type="nucleotide sequence ID" value="NZ_BAAFSF010000001.1"/>
</dbReference>
<evidence type="ECO:0000256" key="1">
    <source>
        <dbReference type="SAM" id="SignalP"/>
    </source>
</evidence>
<dbReference type="Proteomes" id="UP001628220">
    <property type="component" value="Unassembled WGS sequence"/>
</dbReference>
<evidence type="ECO:0000313" key="3">
    <source>
        <dbReference type="Proteomes" id="UP001628220"/>
    </source>
</evidence>
<sequence length="124" mass="13414">MKQKFLIFGALLSFMLLTFSCSSEPNDEVLVGTYSGTVGYKKGGKNIAVDNGSVTVVRRGNLFSFTFSDGIPALDGISMIERGNGGYILKDAELGSNTISISSSGRLELLYISDKETWMAHCKK</sequence>
<protein>
    <recommendedName>
        <fullName evidence="4">Lipoprotein</fullName>
    </recommendedName>
</protein>
<proteinExistence type="predicted"/>
<keyword evidence="1" id="KW-0732">Signal</keyword>
<feature type="signal peptide" evidence="1">
    <location>
        <begin position="1"/>
        <end position="25"/>
    </location>
</feature>
<evidence type="ECO:0008006" key="4">
    <source>
        <dbReference type="Google" id="ProtNLM"/>
    </source>
</evidence>
<dbReference type="EMBL" id="BAAFSF010000001">
    <property type="protein sequence ID" value="GAB1251698.1"/>
    <property type="molecule type" value="Genomic_DNA"/>
</dbReference>
<evidence type="ECO:0000313" key="2">
    <source>
        <dbReference type="EMBL" id="GAB1251698.1"/>
    </source>
</evidence>
<organism evidence="2 3">
    <name type="scientific">Porphyromonas miyakawae</name>
    <dbReference type="NCBI Taxonomy" id="3137470"/>
    <lineage>
        <taxon>Bacteria</taxon>
        <taxon>Pseudomonadati</taxon>
        <taxon>Bacteroidota</taxon>
        <taxon>Bacteroidia</taxon>
        <taxon>Bacteroidales</taxon>
        <taxon>Porphyromonadaceae</taxon>
        <taxon>Porphyromonas</taxon>
    </lineage>
</organism>
<reference evidence="2 3" key="1">
    <citation type="journal article" date="2025" name="Int. J. Syst. Evol. Microbiol.">
        <title>Desulfovibrio falkowii sp. nov., Porphyromonas miyakawae sp. nov., Mediterraneibacter flintii sp. nov. and Owariibacterium komagatae gen. nov., sp. nov., isolated from human faeces.</title>
        <authorList>
            <person name="Hamaguchi T."/>
            <person name="Ohara M."/>
            <person name="Hisatomi A."/>
            <person name="Sekiguchi K."/>
            <person name="Takeda J.I."/>
            <person name="Ueyama J."/>
            <person name="Ito M."/>
            <person name="Nishiwaki H."/>
            <person name="Ogi T."/>
            <person name="Hirayama M."/>
            <person name="Ohkuma M."/>
            <person name="Sakamoto M."/>
            <person name="Ohno K."/>
        </authorList>
    </citation>
    <scope>NUCLEOTIDE SEQUENCE [LARGE SCALE GENOMIC DNA]</scope>
    <source>
        <strain evidence="2 3">13CB11C</strain>
    </source>
</reference>
<keyword evidence="3" id="KW-1185">Reference proteome</keyword>